<organism evidence="1 2">
    <name type="scientific">Larinioides sclopetarius</name>
    <dbReference type="NCBI Taxonomy" id="280406"/>
    <lineage>
        <taxon>Eukaryota</taxon>
        <taxon>Metazoa</taxon>
        <taxon>Ecdysozoa</taxon>
        <taxon>Arthropoda</taxon>
        <taxon>Chelicerata</taxon>
        <taxon>Arachnida</taxon>
        <taxon>Araneae</taxon>
        <taxon>Araneomorphae</taxon>
        <taxon>Entelegynae</taxon>
        <taxon>Araneoidea</taxon>
        <taxon>Araneidae</taxon>
        <taxon>Larinioides</taxon>
    </lineage>
</organism>
<evidence type="ECO:0000313" key="2">
    <source>
        <dbReference type="Proteomes" id="UP001497382"/>
    </source>
</evidence>
<dbReference type="EMBL" id="CAXIEN010000083">
    <property type="protein sequence ID" value="CAL1275175.1"/>
    <property type="molecule type" value="Genomic_DNA"/>
</dbReference>
<keyword evidence="2" id="KW-1185">Reference proteome</keyword>
<proteinExistence type="predicted"/>
<comment type="caution">
    <text evidence="1">The sequence shown here is derived from an EMBL/GenBank/DDBJ whole genome shotgun (WGS) entry which is preliminary data.</text>
</comment>
<gene>
    <name evidence="1" type="ORF">LARSCL_LOCUS7935</name>
</gene>
<sequence length="68" mass="7877">MNINIFLISGGRCRISFSKFPGQNFLGHKKCINPIKFIKGMTVCLLMRKITVEPEQHSGLVYFKINRY</sequence>
<reference evidence="1 2" key="1">
    <citation type="submission" date="2024-04" db="EMBL/GenBank/DDBJ databases">
        <authorList>
            <person name="Rising A."/>
            <person name="Reimegard J."/>
            <person name="Sonavane S."/>
            <person name="Akerstrom W."/>
            <person name="Nylinder S."/>
            <person name="Hedman E."/>
            <person name="Kallberg Y."/>
        </authorList>
    </citation>
    <scope>NUCLEOTIDE SEQUENCE [LARGE SCALE GENOMIC DNA]</scope>
</reference>
<evidence type="ECO:0000313" key="1">
    <source>
        <dbReference type="EMBL" id="CAL1275175.1"/>
    </source>
</evidence>
<dbReference type="Proteomes" id="UP001497382">
    <property type="component" value="Unassembled WGS sequence"/>
</dbReference>
<protein>
    <submittedName>
        <fullName evidence="1">Uncharacterized protein</fullName>
    </submittedName>
</protein>
<accession>A0AAV1ZXS2</accession>
<dbReference type="AlphaFoldDB" id="A0AAV1ZXS2"/>
<name>A0AAV1ZXS2_9ARAC</name>